<keyword evidence="10" id="KW-0378">Hydrolase</keyword>
<dbReference type="EC" id="3.1.3.11" evidence="6"/>
<dbReference type="Proteomes" id="UP001501624">
    <property type="component" value="Unassembled WGS sequence"/>
</dbReference>
<evidence type="ECO:0000313" key="15">
    <source>
        <dbReference type="EMBL" id="GAA3795361.1"/>
    </source>
</evidence>
<keyword evidence="9" id="KW-0479">Metal-binding</keyword>
<keyword evidence="16" id="KW-1185">Reference proteome</keyword>
<dbReference type="InterPro" id="IPR002803">
    <property type="entry name" value="FBPase_V"/>
</dbReference>
<evidence type="ECO:0000256" key="1">
    <source>
        <dbReference type="ARBA" id="ARBA00001273"/>
    </source>
</evidence>
<dbReference type="RefSeq" id="WP_237334593.1">
    <property type="nucleotide sequence ID" value="NZ_BAABCM010000001.1"/>
</dbReference>
<name>A0ABP7HL33_9PSEU</name>
<evidence type="ECO:0000256" key="11">
    <source>
        <dbReference type="ARBA" id="ARBA00022842"/>
    </source>
</evidence>
<organism evidence="15 16">
    <name type="scientific">Amycolatopsis tucumanensis</name>
    <dbReference type="NCBI Taxonomy" id="401106"/>
    <lineage>
        <taxon>Bacteria</taxon>
        <taxon>Bacillati</taxon>
        <taxon>Actinomycetota</taxon>
        <taxon>Actinomycetes</taxon>
        <taxon>Pseudonocardiales</taxon>
        <taxon>Pseudonocardiaceae</taxon>
        <taxon>Amycolatopsis</taxon>
    </lineage>
</organism>
<comment type="caution">
    <text evidence="15">The sequence shown here is derived from an EMBL/GenBank/DDBJ whole genome shotgun (WGS) entry which is preliminary data.</text>
</comment>
<evidence type="ECO:0000256" key="8">
    <source>
        <dbReference type="ARBA" id="ARBA00022432"/>
    </source>
</evidence>
<evidence type="ECO:0000256" key="2">
    <source>
        <dbReference type="ARBA" id="ARBA00001946"/>
    </source>
</evidence>
<evidence type="ECO:0000256" key="5">
    <source>
        <dbReference type="ARBA" id="ARBA00011820"/>
    </source>
</evidence>
<evidence type="ECO:0000256" key="4">
    <source>
        <dbReference type="ARBA" id="ARBA00010693"/>
    </source>
</evidence>
<evidence type="ECO:0000256" key="13">
    <source>
        <dbReference type="ARBA" id="ARBA00023270"/>
    </source>
</evidence>
<comment type="catalytic activity">
    <reaction evidence="1">
        <text>beta-D-fructose 1,6-bisphosphate + H2O = beta-D-fructose 6-phosphate + phosphate</text>
        <dbReference type="Rhea" id="RHEA:11064"/>
        <dbReference type="ChEBI" id="CHEBI:15377"/>
        <dbReference type="ChEBI" id="CHEBI:32966"/>
        <dbReference type="ChEBI" id="CHEBI:43474"/>
        <dbReference type="ChEBI" id="CHEBI:57634"/>
        <dbReference type="EC" id="3.1.3.11"/>
    </reaction>
</comment>
<evidence type="ECO:0000256" key="14">
    <source>
        <dbReference type="ARBA" id="ARBA00023277"/>
    </source>
</evidence>
<evidence type="ECO:0000256" key="9">
    <source>
        <dbReference type="ARBA" id="ARBA00022723"/>
    </source>
</evidence>
<evidence type="ECO:0000256" key="12">
    <source>
        <dbReference type="ARBA" id="ARBA00023239"/>
    </source>
</evidence>
<accession>A0ABP7HL33</accession>
<keyword evidence="12" id="KW-0456">Lyase</keyword>
<keyword evidence="8" id="KW-0312">Gluconeogenesis</keyword>
<keyword evidence="11" id="KW-0460">Magnesium</keyword>
<comment type="subunit">
    <text evidence="5">Homooctamer; dimer of tetramers.</text>
</comment>
<comment type="pathway">
    <text evidence="3">Carbohydrate biosynthesis; gluconeogenesis.</text>
</comment>
<dbReference type="InterPro" id="IPR036076">
    <property type="entry name" value="FBPase_V_sf"/>
</dbReference>
<protein>
    <recommendedName>
        <fullName evidence="7">Fructose-1,6-bisphosphate aldolase/phosphatase</fullName>
        <ecNumber evidence="6">3.1.3.11</ecNumber>
    </recommendedName>
</protein>
<comment type="cofactor">
    <cofactor evidence="2">
        <name>Mg(2+)</name>
        <dbReference type="ChEBI" id="CHEBI:18420"/>
    </cofactor>
</comment>
<dbReference type="EMBL" id="BAABCM010000001">
    <property type="protein sequence ID" value="GAA3795361.1"/>
    <property type="molecule type" value="Genomic_DNA"/>
</dbReference>
<evidence type="ECO:0000313" key="16">
    <source>
        <dbReference type="Proteomes" id="UP001501624"/>
    </source>
</evidence>
<reference evidence="16" key="1">
    <citation type="journal article" date="2019" name="Int. J. Syst. Evol. Microbiol.">
        <title>The Global Catalogue of Microorganisms (GCM) 10K type strain sequencing project: providing services to taxonomists for standard genome sequencing and annotation.</title>
        <authorList>
            <consortium name="The Broad Institute Genomics Platform"/>
            <consortium name="The Broad Institute Genome Sequencing Center for Infectious Disease"/>
            <person name="Wu L."/>
            <person name="Ma J."/>
        </authorList>
    </citation>
    <scope>NUCLEOTIDE SEQUENCE [LARGE SCALE GENOMIC DNA]</scope>
    <source>
        <strain evidence="16">JCM 17017</strain>
    </source>
</reference>
<evidence type="ECO:0000256" key="6">
    <source>
        <dbReference type="ARBA" id="ARBA00013093"/>
    </source>
</evidence>
<evidence type="ECO:0000256" key="10">
    <source>
        <dbReference type="ARBA" id="ARBA00022801"/>
    </source>
</evidence>
<comment type="similarity">
    <text evidence="4">Belongs to the FBP aldolase/phosphatase family.</text>
</comment>
<dbReference type="Pfam" id="PF01950">
    <property type="entry name" value="FBPase_3"/>
    <property type="match status" value="2"/>
</dbReference>
<dbReference type="SUPFAM" id="SSF111249">
    <property type="entry name" value="Sulfolobus fructose-1,6-bisphosphatase-like"/>
    <property type="match status" value="1"/>
</dbReference>
<dbReference type="PANTHER" id="PTHR38341">
    <property type="entry name" value="FRUCTOSE-1,6-BISPHOSPHATE ALDOLASE/PHOSPHATASE"/>
    <property type="match status" value="1"/>
</dbReference>
<gene>
    <name evidence="15" type="ORF">GCM10022380_10450</name>
</gene>
<dbReference type="PANTHER" id="PTHR38341:SF1">
    <property type="entry name" value="FRUCTOSE-1,6-BISPHOSPHATE ALDOLASE_PHOSPHATASE"/>
    <property type="match status" value="1"/>
</dbReference>
<proteinExistence type="inferred from homology"/>
<evidence type="ECO:0000256" key="3">
    <source>
        <dbReference type="ARBA" id="ARBA00004742"/>
    </source>
</evidence>
<evidence type="ECO:0000256" key="7">
    <source>
        <dbReference type="ARBA" id="ARBA00018635"/>
    </source>
</evidence>
<keyword evidence="13" id="KW-0704">Schiff base</keyword>
<keyword evidence="14" id="KW-0119">Carbohydrate metabolism</keyword>
<sequence>MTACSSIKADTGGFVGHSAVHPEMLSTAQDLLSDAFSGKLRGVGAGYAEPVIRFLADKTGPGAWNLRPHKMRSGFSFEVYDLYEESRIVFDCPERIYDLLIAFPHSLVGCMRGSHHAPVVPVSQSHPARFDGARRQAGEIMDYLRRHGPFEPHRLALEDLEYTTMHALEERLIDRWQPLPAQPVPAGH</sequence>